<keyword evidence="1" id="KW-0175">Coiled coil</keyword>
<dbReference type="VEuPathDB" id="VectorBase:MDOA012469"/>
<organism evidence="2 3">
    <name type="scientific">Musca domestica</name>
    <name type="common">House fly</name>
    <dbReference type="NCBI Taxonomy" id="7370"/>
    <lineage>
        <taxon>Eukaryota</taxon>
        <taxon>Metazoa</taxon>
        <taxon>Ecdysozoa</taxon>
        <taxon>Arthropoda</taxon>
        <taxon>Hexapoda</taxon>
        <taxon>Insecta</taxon>
        <taxon>Pterygota</taxon>
        <taxon>Neoptera</taxon>
        <taxon>Endopterygota</taxon>
        <taxon>Diptera</taxon>
        <taxon>Brachycera</taxon>
        <taxon>Muscomorpha</taxon>
        <taxon>Muscoidea</taxon>
        <taxon>Muscidae</taxon>
        <taxon>Musca</taxon>
    </lineage>
</organism>
<protein>
    <submittedName>
        <fullName evidence="3">Uncharacterized protein LOC101894003</fullName>
    </submittedName>
</protein>
<gene>
    <name evidence="3" type="primary">LOC101894003</name>
</gene>
<evidence type="ECO:0000313" key="2">
    <source>
        <dbReference type="Proteomes" id="UP001652621"/>
    </source>
</evidence>
<evidence type="ECO:0000313" key="3">
    <source>
        <dbReference type="RefSeq" id="XP_005189982.2"/>
    </source>
</evidence>
<accession>A0A9J7I8F0</accession>
<keyword evidence="2" id="KW-1185">Reference proteome</keyword>
<reference evidence="3" key="1">
    <citation type="submission" date="2025-08" db="UniProtKB">
        <authorList>
            <consortium name="RefSeq"/>
        </authorList>
    </citation>
    <scope>IDENTIFICATION</scope>
    <source>
        <strain evidence="3">Aabys</strain>
        <tissue evidence="3">Whole body</tissue>
    </source>
</reference>
<evidence type="ECO:0000256" key="1">
    <source>
        <dbReference type="SAM" id="Coils"/>
    </source>
</evidence>
<dbReference type="GeneID" id="101894003"/>
<feature type="coiled-coil region" evidence="1">
    <location>
        <begin position="125"/>
        <end position="152"/>
    </location>
</feature>
<dbReference type="PANTHER" id="PTHR22954">
    <property type="entry name" value="RETROVIRAL PROTEASE-RELATED"/>
    <property type="match status" value="1"/>
</dbReference>
<dbReference type="Proteomes" id="UP001652621">
    <property type="component" value="Unplaced"/>
</dbReference>
<dbReference type="InterPro" id="IPR005312">
    <property type="entry name" value="DUF1759"/>
</dbReference>
<dbReference type="Pfam" id="PF03564">
    <property type="entry name" value="DUF1759"/>
    <property type="match status" value="1"/>
</dbReference>
<dbReference type="OrthoDB" id="8065581at2759"/>
<proteinExistence type="predicted"/>
<dbReference type="PANTHER" id="PTHR22954:SF3">
    <property type="entry name" value="PROTEIN CBG08539"/>
    <property type="match status" value="1"/>
</dbReference>
<sequence length="200" mass="22981">MIDENSKLSKVQKLNYLKTNLSGETFHLVQHIQVTEANYEAAWELLEKRCGNRRILFTKLVDRILDHQNINSQSAASIRNLLDNVNESIQALKAMEFPLEQANPILAGIIIRKLDKDGLILYEQNIKKSKDIQKLEDVMDFLEQQYQALEASVGKTHSIGMYKLQEKSAVVAELKQFTDDILIEAGARQYPTKYGVLRYR</sequence>
<dbReference type="RefSeq" id="XP_005189982.2">
    <property type="nucleotide sequence ID" value="XM_005189925.2"/>
</dbReference>
<dbReference type="VEuPathDB" id="VectorBase:MDOMA2_020601"/>
<name>A0A9J7I8F0_MUSDO</name>